<evidence type="ECO:0000256" key="2">
    <source>
        <dbReference type="ARBA" id="ARBA00022475"/>
    </source>
</evidence>
<evidence type="ECO:0000313" key="7">
    <source>
        <dbReference type="EMBL" id="RKT59360.1"/>
    </source>
</evidence>
<reference evidence="7 8" key="1">
    <citation type="submission" date="2018-10" db="EMBL/GenBank/DDBJ databases">
        <title>Genomic Encyclopedia of Type Strains, Phase IV (KMG-IV): sequencing the most valuable type-strain genomes for metagenomic binning, comparative biology and taxonomic classification.</title>
        <authorList>
            <person name="Goeker M."/>
        </authorList>
    </citation>
    <scope>NUCLEOTIDE SEQUENCE [LARGE SCALE GENOMIC DNA]</scope>
    <source>
        <strain evidence="7 8">DSM 23841</strain>
    </source>
</reference>
<proteinExistence type="predicted"/>
<dbReference type="Pfam" id="PF03739">
    <property type="entry name" value="LptF_LptG"/>
    <property type="match status" value="1"/>
</dbReference>
<comment type="subcellular location">
    <subcellularLocation>
        <location evidence="1">Cell membrane</location>
        <topology evidence="1">Multi-pass membrane protein</topology>
    </subcellularLocation>
</comment>
<feature type="transmembrane region" description="Helical" evidence="6">
    <location>
        <begin position="54"/>
        <end position="85"/>
    </location>
</feature>
<dbReference type="PANTHER" id="PTHR33529:SF2">
    <property type="entry name" value="LIPOPOLYSACCHARIDE EXPORT SYSTEM PERMEASE PROTEIN LPTG"/>
    <property type="match status" value="1"/>
</dbReference>
<gene>
    <name evidence="7" type="ORF">DFR40_1245</name>
</gene>
<evidence type="ECO:0000256" key="3">
    <source>
        <dbReference type="ARBA" id="ARBA00022692"/>
    </source>
</evidence>
<dbReference type="GO" id="GO:0055085">
    <property type="term" value="P:transmembrane transport"/>
    <property type="evidence" value="ECO:0007669"/>
    <property type="project" value="InterPro"/>
</dbReference>
<evidence type="ECO:0000313" key="8">
    <source>
        <dbReference type="Proteomes" id="UP000270626"/>
    </source>
</evidence>
<evidence type="ECO:0000256" key="6">
    <source>
        <dbReference type="SAM" id="Phobius"/>
    </source>
</evidence>
<keyword evidence="4 6" id="KW-1133">Transmembrane helix</keyword>
<evidence type="ECO:0000256" key="4">
    <source>
        <dbReference type="ARBA" id="ARBA00022989"/>
    </source>
</evidence>
<feature type="transmembrane region" description="Helical" evidence="6">
    <location>
        <begin position="309"/>
        <end position="332"/>
    </location>
</feature>
<feature type="transmembrane region" description="Helical" evidence="6">
    <location>
        <begin position="12"/>
        <end position="34"/>
    </location>
</feature>
<dbReference type="GO" id="GO:0043190">
    <property type="term" value="C:ATP-binding cassette (ABC) transporter complex"/>
    <property type="evidence" value="ECO:0007669"/>
    <property type="project" value="InterPro"/>
</dbReference>
<evidence type="ECO:0000256" key="1">
    <source>
        <dbReference type="ARBA" id="ARBA00004651"/>
    </source>
</evidence>
<dbReference type="Proteomes" id="UP000270626">
    <property type="component" value="Unassembled WGS sequence"/>
</dbReference>
<dbReference type="InterPro" id="IPR005495">
    <property type="entry name" value="LptG/LptF_permease"/>
</dbReference>
<evidence type="ECO:0000256" key="5">
    <source>
        <dbReference type="ARBA" id="ARBA00023136"/>
    </source>
</evidence>
<name>A0A495WDR0_9RHOO</name>
<dbReference type="InterPro" id="IPR030923">
    <property type="entry name" value="LptG"/>
</dbReference>
<comment type="caution">
    <text evidence="7">The sequence shown here is derived from an EMBL/GenBank/DDBJ whole genome shotgun (WGS) entry which is preliminary data.</text>
</comment>
<dbReference type="PANTHER" id="PTHR33529">
    <property type="entry name" value="SLR0882 PROTEIN-RELATED"/>
    <property type="match status" value="1"/>
</dbReference>
<dbReference type="GO" id="GO:0015920">
    <property type="term" value="P:lipopolysaccharide transport"/>
    <property type="evidence" value="ECO:0007669"/>
    <property type="project" value="TreeGrafter"/>
</dbReference>
<dbReference type="OrthoDB" id="9776227at2"/>
<dbReference type="NCBIfam" id="TIGR04408">
    <property type="entry name" value="LptG_lptG"/>
    <property type="match status" value="1"/>
</dbReference>
<feature type="transmembrane region" description="Helical" evidence="6">
    <location>
        <begin position="338"/>
        <end position="359"/>
    </location>
</feature>
<sequence>MIFRGNIHQRYLVRETLMAIALVLLAFVALFSFFDFVEELRSVGRGRYDAMAAALFVVFSLPGLIYELIPVACLIGTLYALATLARHSEITVLRASGLSTGQLLTTLYRAAAALVLVTFLVGELLVPVADRYEQELKAEALNKTFAQQGFLSGIWVKDGRNFINIRNAISESYLENVRIYSFDDQNALQSVVEAKAAAFAERKGWLMSEVVRTTLAGERASVERLESDVWQSSITPDLLSVLMVAPERMSLYDLFGYTRHLSDNRQSTERYEIAIWKKIFYPLASLVMVTLALPFGYSHDRVGGVSLKIFGGVMLGIAFYALNGLFSNLGVINAWPPFASAAAPSALFLLAAGVLIWWVERR</sequence>
<feature type="transmembrane region" description="Helical" evidence="6">
    <location>
        <begin position="279"/>
        <end position="297"/>
    </location>
</feature>
<dbReference type="EMBL" id="RBXP01000013">
    <property type="protein sequence ID" value="RKT59360.1"/>
    <property type="molecule type" value="Genomic_DNA"/>
</dbReference>
<accession>A0A495WDR0</accession>
<protein>
    <submittedName>
        <fullName evidence="7">Lipopolysaccharide export system permease protein</fullName>
    </submittedName>
</protein>
<dbReference type="RefSeq" id="WP_121457609.1">
    <property type="nucleotide sequence ID" value="NZ_RBXP01000013.1"/>
</dbReference>
<organism evidence="7 8">
    <name type="scientific">Azonexus fungiphilus</name>
    <dbReference type="NCBI Taxonomy" id="146940"/>
    <lineage>
        <taxon>Bacteria</taxon>
        <taxon>Pseudomonadati</taxon>
        <taxon>Pseudomonadota</taxon>
        <taxon>Betaproteobacteria</taxon>
        <taxon>Rhodocyclales</taxon>
        <taxon>Azonexaceae</taxon>
        <taxon>Azonexus</taxon>
    </lineage>
</organism>
<keyword evidence="3 6" id="KW-0812">Transmembrane</keyword>
<keyword evidence="8" id="KW-1185">Reference proteome</keyword>
<keyword evidence="5 6" id="KW-0472">Membrane</keyword>
<dbReference type="AlphaFoldDB" id="A0A495WDR0"/>
<keyword evidence="2" id="KW-1003">Cell membrane</keyword>